<name>A0A5E6TA47_PSEFL</name>
<proteinExistence type="predicted"/>
<accession>A0A5E6TA47</accession>
<gene>
    <name evidence="1" type="ORF">PS662_02735</name>
</gene>
<evidence type="ECO:0000313" key="2">
    <source>
        <dbReference type="Proteomes" id="UP000326953"/>
    </source>
</evidence>
<dbReference type="OrthoDB" id="6867104at2"/>
<dbReference type="AlphaFoldDB" id="A0A5E6TA47"/>
<evidence type="ECO:0000313" key="1">
    <source>
        <dbReference type="EMBL" id="VVM89177.1"/>
    </source>
</evidence>
<dbReference type="Proteomes" id="UP000326953">
    <property type="component" value="Unassembled WGS sequence"/>
</dbReference>
<sequence>MIKDHQSPHFARDVTRRIRRGKRALAFNSLKGEGGELRVESALEKNVGLLLEADPRVKSYTAQPFTLEIISNTLLPTKDDYKKPAGVTPSFYTPDFRCVMADGSLIAVDAKHTSFIEKFEEKRPAIEACFYQHGIRFLIVPDTAVSKAMVANMSCLHNLRADFLKAFRDQATQELESALAIKPQWPIFELAALLTGGKAAVLAGILSGTLAADLNISLFTEQSTVSAAHGDLSHFQLLELGQ</sequence>
<dbReference type="GO" id="GO:0003676">
    <property type="term" value="F:nucleic acid binding"/>
    <property type="evidence" value="ECO:0007669"/>
    <property type="project" value="InterPro"/>
</dbReference>
<reference evidence="1 2" key="1">
    <citation type="submission" date="2019-09" db="EMBL/GenBank/DDBJ databases">
        <authorList>
            <person name="Chandra G."/>
            <person name="Truman W A."/>
        </authorList>
    </citation>
    <scope>NUCLEOTIDE SEQUENCE [LARGE SCALE GENOMIC DNA]</scope>
    <source>
        <strain evidence="1">PS662</strain>
    </source>
</reference>
<dbReference type="RefSeq" id="WP_150711463.1">
    <property type="nucleotide sequence ID" value="NZ_CABVHK010000008.1"/>
</dbReference>
<organism evidence="1 2">
    <name type="scientific">Pseudomonas fluorescens</name>
    <dbReference type="NCBI Taxonomy" id="294"/>
    <lineage>
        <taxon>Bacteria</taxon>
        <taxon>Pseudomonadati</taxon>
        <taxon>Pseudomonadota</taxon>
        <taxon>Gammaproteobacteria</taxon>
        <taxon>Pseudomonadales</taxon>
        <taxon>Pseudomonadaceae</taxon>
        <taxon>Pseudomonas</taxon>
    </lineage>
</organism>
<dbReference type="EMBL" id="CABVHK010000008">
    <property type="protein sequence ID" value="VVM89177.1"/>
    <property type="molecule type" value="Genomic_DNA"/>
</dbReference>
<evidence type="ECO:0008006" key="3">
    <source>
        <dbReference type="Google" id="ProtNLM"/>
    </source>
</evidence>
<dbReference type="InterPro" id="IPR011856">
    <property type="entry name" value="tRNA_endonuc-like_dom_sf"/>
</dbReference>
<dbReference type="Gene3D" id="3.40.1350.10">
    <property type="match status" value="1"/>
</dbReference>
<protein>
    <recommendedName>
        <fullName evidence="3">TnsA endonuclease N-terminal domain-containing protein</fullName>
    </recommendedName>
</protein>